<dbReference type="Pfam" id="PF00335">
    <property type="entry name" value="Tetraspanin"/>
    <property type="match status" value="1"/>
</dbReference>
<dbReference type="AlphaFoldDB" id="W8BHJ6"/>
<evidence type="ECO:0000256" key="7">
    <source>
        <dbReference type="RuleBase" id="RU361218"/>
    </source>
</evidence>
<evidence type="ECO:0000256" key="2">
    <source>
        <dbReference type="ARBA" id="ARBA00006840"/>
    </source>
</evidence>
<keyword evidence="6" id="KW-1015">Disulfide bond</keyword>
<evidence type="ECO:0000313" key="8">
    <source>
        <dbReference type="EMBL" id="JAB92711.1"/>
    </source>
</evidence>
<evidence type="ECO:0000256" key="3">
    <source>
        <dbReference type="ARBA" id="ARBA00022692"/>
    </source>
</evidence>
<feature type="transmembrane region" description="Helical" evidence="7">
    <location>
        <begin position="12"/>
        <end position="34"/>
    </location>
</feature>
<evidence type="ECO:0000256" key="4">
    <source>
        <dbReference type="ARBA" id="ARBA00022989"/>
    </source>
</evidence>
<name>W8BHJ6_CERCA</name>
<dbReference type="CDD" id="cd03127">
    <property type="entry name" value="tetraspanin_LEL"/>
    <property type="match status" value="1"/>
</dbReference>
<dbReference type="GO" id="GO:0005886">
    <property type="term" value="C:plasma membrane"/>
    <property type="evidence" value="ECO:0007669"/>
    <property type="project" value="TreeGrafter"/>
</dbReference>
<dbReference type="InterPro" id="IPR008952">
    <property type="entry name" value="Tetraspanin_EC2_sf"/>
</dbReference>
<feature type="transmembrane region" description="Helical" evidence="7">
    <location>
        <begin position="72"/>
        <end position="97"/>
    </location>
</feature>
<sequence>MTSTSTIKKVSFFIGVICSLLALVLIAFGVYVLASYRVNEVGTMAAYSYIIIGVGTLVVFLLGFFGAARENVCCTVGFIVFLWIVIIGQIAITFLLVRSEDTAASHLSNVLDVAWEEELSSPGAMSLYETWLGCCGRASPHDYIVNDRMPPLTCFKNGDNSKSENLIGTGCRIVFENYWLNLLRVFNIIAGVLIALELIGSMISCCLCNSIRNDHRRSRY</sequence>
<keyword evidence="5 7" id="KW-0472">Membrane</keyword>
<dbReference type="InterPro" id="IPR018499">
    <property type="entry name" value="Tetraspanin/Peripherin"/>
</dbReference>
<evidence type="ECO:0000256" key="6">
    <source>
        <dbReference type="PIRSR" id="PIRSR002419-1"/>
    </source>
</evidence>
<dbReference type="PANTHER" id="PTHR19282">
    <property type="entry name" value="TETRASPANIN"/>
    <property type="match status" value="1"/>
</dbReference>
<feature type="transmembrane region" description="Helical" evidence="7">
    <location>
        <begin position="185"/>
        <end position="211"/>
    </location>
</feature>
<feature type="transmembrane region" description="Helical" evidence="7">
    <location>
        <begin position="46"/>
        <end position="65"/>
    </location>
</feature>
<dbReference type="InterPro" id="IPR000301">
    <property type="entry name" value="Tetraspanin_animals"/>
</dbReference>
<evidence type="ECO:0000256" key="5">
    <source>
        <dbReference type="ARBA" id="ARBA00023136"/>
    </source>
</evidence>
<evidence type="ECO:0000256" key="1">
    <source>
        <dbReference type="ARBA" id="ARBA00004141"/>
    </source>
</evidence>
<dbReference type="OrthoDB" id="10016273at2759"/>
<dbReference type="PANTHER" id="PTHR19282:SF551">
    <property type="entry name" value="RE08073P-RELATED"/>
    <property type="match status" value="1"/>
</dbReference>
<comment type="similarity">
    <text evidence="2 7">Belongs to the tetraspanin (TM4SF) family.</text>
</comment>
<keyword evidence="4 7" id="KW-1133">Transmembrane helix</keyword>
<reference evidence="8" key="2">
    <citation type="journal article" date="2014" name="BMC Genomics">
        <title>A genomic perspective to assessing quality of mass-reared SIT flies used in Mediterranean fruit fly (Ceratitis capitata) eradication in California.</title>
        <authorList>
            <person name="Calla B."/>
            <person name="Hall B."/>
            <person name="Hou S."/>
            <person name="Geib S.M."/>
        </authorList>
    </citation>
    <scope>NUCLEOTIDE SEQUENCE</scope>
</reference>
<dbReference type="PRINTS" id="PR00259">
    <property type="entry name" value="TMFOUR"/>
</dbReference>
<gene>
    <name evidence="8" type="primary">LBM</name>
</gene>
<organism evidence="8">
    <name type="scientific">Ceratitis capitata</name>
    <name type="common">Mediterranean fruit fly</name>
    <name type="synonym">Tephritis capitata</name>
    <dbReference type="NCBI Taxonomy" id="7213"/>
    <lineage>
        <taxon>Eukaryota</taxon>
        <taxon>Metazoa</taxon>
        <taxon>Ecdysozoa</taxon>
        <taxon>Arthropoda</taxon>
        <taxon>Hexapoda</taxon>
        <taxon>Insecta</taxon>
        <taxon>Pterygota</taxon>
        <taxon>Neoptera</taxon>
        <taxon>Endopterygota</taxon>
        <taxon>Diptera</taxon>
        <taxon>Brachycera</taxon>
        <taxon>Muscomorpha</taxon>
        <taxon>Tephritoidea</taxon>
        <taxon>Tephritidae</taxon>
        <taxon>Ceratitis</taxon>
        <taxon>Ceratitis</taxon>
    </lineage>
</organism>
<reference evidence="8" key="1">
    <citation type="submission" date="2013-07" db="EMBL/GenBank/DDBJ databases">
        <authorList>
            <person name="Geib S."/>
        </authorList>
    </citation>
    <scope>NUCLEOTIDE SEQUENCE</scope>
</reference>
<protein>
    <recommendedName>
        <fullName evidence="7">Tetraspanin</fullName>
    </recommendedName>
</protein>
<comment type="subcellular location">
    <subcellularLocation>
        <location evidence="1 7">Membrane</location>
        <topology evidence="1 7">Multi-pass membrane protein</topology>
    </subcellularLocation>
</comment>
<accession>W8BHJ6</accession>
<dbReference type="EMBL" id="GAMC01013844">
    <property type="protein sequence ID" value="JAB92711.1"/>
    <property type="molecule type" value="mRNA"/>
</dbReference>
<feature type="disulfide bond" evidence="6">
    <location>
        <begin position="135"/>
        <end position="154"/>
    </location>
</feature>
<proteinExistence type="evidence at transcript level"/>
<dbReference type="SUPFAM" id="SSF48652">
    <property type="entry name" value="Tetraspanin"/>
    <property type="match status" value="1"/>
</dbReference>
<keyword evidence="3 7" id="KW-0812">Transmembrane</keyword>
<dbReference type="PIRSF" id="PIRSF002419">
    <property type="entry name" value="Tetraspanin"/>
    <property type="match status" value="1"/>
</dbReference>
<feature type="disulfide bond" evidence="6">
    <location>
        <begin position="134"/>
        <end position="171"/>
    </location>
</feature>